<reference evidence="4" key="1">
    <citation type="submission" date="2012-12" db="EMBL/GenBank/DDBJ databases">
        <authorList>
            <person name="Hellsten U."/>
            <person name="Grimwood J."/>
            <person name="Chapman J.A."/>
            <person name="Shapiro H."/>
            <person name="Aerts A."/>
            <person name="Otillar R.P."/>
            <person name="Terry A.Y."/>
            <person name="Boore J.L."/>
            <person name="Simakov O."/>
            <person name="Marletaz F."/>
            <person name="Cho S.-J."/>
            <person name="Edsinger-Gonzales E."/>
            <person name="Havlak P."/>
            <person name="Kuo D.-H."/>
            <person name="Larsson T."/>
            <person name="Lv J."/>
            <person name="Arendt D."/>
            <person name="Savage R."/>
            <person name="Osoegawa K."/>
            <person name="de Jong P."/>
            <person name="Lindberg D.R."/>
            <person name="Seaver E.C."/>
            <person name="Weisblat D.A."/>
            <person name="Putnam N.H."/>
            <person name="Grigoriev I.V."/>
            <person name="Rokhsar D.S."/>
        </authorList>
    </citation>
    <scope>NUCLEOTIDE SEQUENCE</scope>
</reference>
<reference evidence="3" key="3">
    <citation type="submission" date="2015-06" db="UniProtKB">
        <authorList>
            <consortium name="EnsemblMetazoa"/>
        </authorList>
    </citation>
    <scope>IDENTIFICATION</scope>
</reference>
<dbReference type="AlphaFoldDB" id="T1EPU1"/>
<reference evidence="2 4" key="2">
    <citation type="journal article" date="2013" name="Nature">
        <title>Insights into bilaterian evolution from three spiralian genomes.</title>
        <authorList>
            <person name="Simakov O."/>
            <person name="Marletaz F."/>
            <person name="Cho S.J."/>
            <person name="Edsinger-Gonzales E."/>
            <person name="Havlak P."/>
            <person name="Hellsten U."/>
            <person name="Kuo D.H."/>
            <person name="Larsson T."/>
            <person name="Lv J."/>
            <person name="Arendt D."/>
            <person name="Savage R."/>
            <person name="Osoegawa K."/>
            <person name="de Jong P."/>
            <person name="Grimwood J."/>
            <person name="Chapman J.A."/>
            <person name="Shapiro H."/>
            <person name="Aerts A."/>
            <person name="Otillar R.P."/>
            <person name="Terry A.Y."/>
            <person name="Boore J.L."/>
            <person name="Grigoriev I.V."/>
            <person name="Lindberg D.R."/>
            <person name="Seaver E.C."/>
            <person name="Weisblat D.A."/>
            <person name="Putnam N.H."/>
            <person name="Rokhsar D.S."/>
        </authorList>
    </citation>
    <scope>NUCLEOTIDE SEQUENCE</scope>
</reference>
<evidence type="ECO:0000256" key="1">
    <source>
        <dbReference type="SAM" id="MobiDB-lite"/>
    </source>
</evidence>
<name>T1EPU1_HELRO</name>
<dbReference type="GeneID" id="20198591"/>
<dbReference type="EMBL" id="KB096324">
    <property type="protein sequence ID" value="ESO06012.1"/>
    <property type="molecule type" value="Genomic_DNA"/>
</dbReference>
<dbReference type="RefSeq" id="XP_009015380.1">
    <property type="nucleotide sequence ID" value="XM_009017132.1"/>
</dbReference>
<evidence type="ECO:0008006" key="5">
    <source>
        <dbReference type="Google" id="ProtNLM"/>
    </source>
</evidence>
<evidence type="ECO:0000313" key="4">
    <source>
        <dbReference type="Proteomes" id="UP000015101"/>
    </source>
</evidence>
<dbReference type="InParanoid" id="T1EPU1"/>
<feature type="compositionally biased region" description="Polar residues" evidence="1">
    <location>
        <begin position="78"/>
        <end position="92"/>
    </location>
</feature>
<dbReference type="HOGENOM" id="CLU_514164_0_0_1"/>
<dbReference type="EMBL" id="AMQM01000513">
    <property type="status" value="NOT_ANNOTATED_CDS"/>
    <property type="molecule type" value="Genomic_DNA"/>
</dbReference>
<feature type="region of interest" description="Disordered" evidence="1">
    <location>
        <begin position="78"/>
        <end position="147"/>
    </location>
</feature>
<organism evidence="3 4">
    <name type="scientific">Helobdella robusta</name>
    <name type="common">Californian leech</name>
    <dbReference type="NCBI Taxonomy" id="6412"/>
    <lineage>
        <taxon>Eukaryota</taxon>
        <taxon>Metazoa</taxon>
        <taxon>Spiralia</taxon>
        <taxon>Lophotrochozoa</taxon>
        <taxon>Annelida</taxon>
        <taxon>Clitellata</taxon>
        <taxon>Hirudinea</taxon>
        <taxon>Rhynchobdellida</taxon>
        <taxon>Glossiphoniidae</taxon>
        <taxon>Helobdella</taxon>
    </lineage>
</organism>
<accession>T1EPU1</accession>
<dbReference type="EnsemblMetazoa" id="HelroT160122">
    <property type="protein sequence ID" value="HelroP160122"/>
    <property type="gene ID" value="HelroG160122"/>
</dbReference>
<sequence>MSYKQSSLSVTKNKDKWSIGRKIETLLKKYDTHLKKPVGDMREQFDKFFDVTNKTGQWLCAEDKKFYQIQIQSRGKTGYATTKNASQSTIHPSKQKIAGKVNDKLEQKDSFEESSNDSSDNEDSQSSSDDSEATQSSIESFDQSTHLKQSQQSTFSAVSLVQSGKLSVRRAAIVSTILNKSGVKITSPQSGVYRAVYREASKVMKTLMNTLCNSSWCLHFDGKIIKKKEHQVVLLRNEVKEVRLAVLVLPDGKATTIASAIQKKLDDYNLWAAIKMIVSDTTNVNTGSKSGVVVRLQKLFVQHGESAPVFIGCQHHILDRVLRHVCDALLGDSTESPNMNYPFVSKILKDYEMLKKDFESKAKKCTPNLKEQEVGWRDDMKFLHHLICVFKHFKNFQQMPKVNFKALPGISNARWNSRAIFALLAFILLPDERKNLQKLCEFICGQWSGAWFSDHYYRTAKYEFLLYAVNEYPKALRCFQTHWSQSPSSIHTQRSNVCAERAIKVLQDIAPLCHSSEKLNLRFIFANKSL</sequence>
<keyword evidence="4" id="KW-1185">Reference proteome</keyword>
<evidence type="ECO:0000313" key="3">
    <source>
        <dbReference type="EnsemblMetazoa" id="HelroP160122"/>
    </source>
</evidence>
<dbReference type="Proteomes" id="UP000015101">
    <property type="component" value="Unassembled WGS sequence"/>
</dbReference>
<dbReference type="CTD" id="20198591"/>
<evidence type="ECO:0000313" key="2">
    <source>
        <dbReference type="EMBL" id="ESO06012.1"/>
    </source>
</evidence>
<dbReference type="OMA" id="YAVNEYP"/>
<feature type="compositionally biased region" description="Basic and acidic residues" evidence="1">
    <location>
        <begin position="101"/>
        <end position="111"/>
    </location>
</feature>
<dbReference type="KEGG" id="hro:HELRODRAFT_160122"/>
<feature type="compositionally biased region" description="Low complexity" evidence="1">
    <location>
        <begin position="124"/>
        <end position="137"/>
    </location>
</feature>
<dbReference type="OrthoDB" id="8006834at2759"/>
<proteinExistence type="predicted"/>
<feature type="compositionally biased region" description="Acidic residues" evidence="1">
    <location>
        <begin position="112"/>
        <end position="123"/>
    </location>
</feature>
<dbReference type="eggNOG" id="ENOG502SN8A">
    <property type="taxonomic scope" value="Eukaryota"/>
</dbReference>
<protein>
    <recommendedName>
        <fullName evidence="5">DUF659 domain-containing protein</fullName>
    </recommendedName>
</protein>
<feature type="compositionally biased region" description="Polar residues" evidence="1">
    <location>
        <begin position="138"/>
        <end position="147"/>
    </location>
</feature>
<gene>
    <name evidence="3" type="primary">20198591</name>
    <name evidence="2" type="ORF">HELRODRAFT_160122</name>
</gene>